<evidence type="ECO:0000256" key="1">
    <source>
        <dbReference type="ARBA" id="ARBA00004141"/>
    </source>
</evidence>
<dbReference type="SUPFAM" id="SSF103481">
    <property type="entry name" value="Multidrug resistance efflux transporter EmrE"/>
    <property type="match status" value="1"/>
</dbReference>
<dbReference type="PANTHER" id="PTHR32322">
    <property type="entry name" value="INNER MEMBRANE TRANSPORTER"/>
    <property type="match status" value="1"/>
</dbReference>
<dbReference type="InterPro" id="IPR037185">
    <property type="entry name" value="EmrE-like"/>
</dbReference>
<dbReference type="InterPro" id="IPR050638">
    <property type="entry name" value="AA-Vitamin_Transporters"/>
</dbReference>
<protein>
    <submittedName>
        <fullName evidence="7">Permease of the drug/metabolite transporter (DMT) superfamily</fullName>
    </submittedName>
</protein>
<feature type="transmembrane region" description="Helical" evidence="5">
    <location>
        <begin position="115"/>
        <end position="133"/>
    </location>
</feature>
<evidence type="ECO:0000256" key="2">
    <source>
        <dbReference type="ARBA" id="ARBA00022692"/>
    </source>
</evidence>
<feature type="domain" description="EamA" evidence="6">
    <location>
        <begin position="10"/>
        <end position="130"/>
    </location>
</feature>
<evidence type="ECO:0000313" key="7">
    <source>
        <dbReference type="EMBL" id="VAV97875.1"/>
    </source>
</evidence>
<organism evidence="7">
    <name type="scientific">hydrothermal vent metagenome</name>
    <dbReference type="NCBI Taxonomy" id="652676"/>
    <lineage>
        <taxon>unclassified sequences</taxon>
        <taxon>metagenomes</taxon>
        <taxon>ecological metagenomes</taxon>
    </lineage>
</organism>
<dbReference type="Pfam" id="PF00892">
    <property type="entry name" value="EamA"/>
    <property type="match status" value="1"/>
</dbReference>
<accession>A0A3B0SSU1</accession>
<dbReference type="AlphaFoldDB" id="A0A3B0SSU1"/>
<sequence>MSIRELSIWFAMCLVWGFHFVVIKVAIGELPPMFYAAIRMTLVALLLSRFLRWRPGHMVRVLSAGLCLGAVNYGFMFTGLKYATASTAAIAMELYVPFATILAILFLGDKIGWRSGLGIAFAFAGVAIIALGGH</sequence>
<evidence type="ECO:0000256" key="4">
    <source>
        <dbReference type="ARBA" id="ARBA00023136"/>
    </source>
</evidence>
<dbReference type="GO" id="GO:0016020">
    <property type="term" value="C:membrane"/>
    <property type="evidence" value="ECO:0007669"/>
    <property type="project" value="UniProtKB-SubCell"/>
</dbReference>
<gene>
    <name evidence="7" type="ORF">MNBD_ALPHA05-1523</name>
</gene>
<proteinExistence type="predicted"/>
<name>A0A3B0SSU1_9ZZZZ</name>
<feature type="non-terminal residue" evidence="7">
    <location>
        <position position="134"/>
    </location>
</feature>
<feature type="transmembrane region" description="Helical" evidence="5">
    <location>
        <begin position="33"/>
        <end position="51"/>
    </location>
</feature>
<comment type="subcellular location">
    <subcellularLocation>
        <location evidence="1">Membrane</location>
        <topology evidence="1">Multi-pass membrane protein</topology>
    </subcellularLocation>
</comment>
<dbReference type="EMBL" id="UOEH01000239">
    <property type="protein sequence ID" value="VAV97875.1"/>
    <property type="molecule type" value="Genomic_DNA"/>
</dbReference>
<feature type="transmembrane region" description="Helical" evidence="5">
    <location>
        <begin position="7"/>
        <end position="27"/>
    </location>
</feature>
<evidence type="ECO:0000259" key="6">
    <source>
        <dbReference type="Pfam" id="PF00892"/>
    </source>
</evidence>
<keyword evidence="3 5" id="KW-1133">Transmembrane helix</keyword>
<reference evidence="7" key="1">
    <citation type="submission" date="2018-06" db="EMBL/GenBank/DDBJ databases">
        <authorList>
            <person name="Zhirakovskaya E."/>
        </authorList>
    </citation>
    <scope>NUCLEOTIDE SEQUENCE</scope>
</reference>
<feature type="transmembrane region" description="Helical" evidence="5">
    <location>
        <begin position="88"/>
        <end position="108"/>
    </location>
</feature>
<feature type="transmembrane region" description="Helical" evidence="5">
    <location>
        <begin position="58"/>
        <end position="76"/>
    </location>
</feature>
<evidence type="ECO:0000256" key="3">
    <source>
        <dbReference type="ARBA" id="ARBA00022989"/>
    </source>
</evidence>
<evidence type="ECO:0000256" key="5">
    <source>
        <dbReference type="SAM" id="Phobius"/>
    </source>
</evidence>
<dbReference type="InterPro" id="IPR000620">
    <property type="entry name" value="EamA_dom"/>
</dbReference>
<dbReference type="PANTHER" id="PTHR32322:SF2">
    <property type="entry name" value="EAMA DOMAIN-CONTAINING PROTEIN"/>
    <property type="match status" value="1"/>
</dbReference>
<keyword evidence="4 5" id="KW-0472">Membrane</keyword>
<keyword evidence="2 5" id="KW-0812">Transmembrane</keyword>